<protein>
    <submittedName>
        <fullName evidence="2">Uncharacterized protein</fullName>
    </submittedName>
</protein>
<sequence>MKIKMKLELSTPDLIIKIVLMSILFGIIGLVLAGGLIQTGFDFLLDFYYLIAFLIILITTLKKIINSIVLETNDSIKIDNSTAKSDIQKEFEKERQERQ</sequence>
<evidence type="ECO:0000256" key="1">
    <source>
        <dbReference type="SAM" id="Phobius"/>
    </source>
</evidence>
<dbReference type="EMBL" id="BK032664">
    <property type="protein sequence ID" value="DAF53833.1"/>
    <property type="molecule type" value="Genomic_DNA"/>
</dbReference>
<name>A0A8S5SS60_9CAUD</name>
<keyword evidence="1" id="KW-0812">Transmembrane</keyword>
<reference evidence="2" key="1">
    <citation type="journal article" date="2021" name="Proc. Natl. Acad. Sci. U.S.A.">
        <title>A Catalog of Tens of Thousands of Viruses from Human Metagenomes Reveals Hidden Associations with Chronic Diseases.</title>
        <authorList>
            <person name="Tisza M.J."/>
            <person name="Buck C.B."/>
        </authorList>
    </citation>
    <scope>NUCLEOTIDE SEQUENCE</scope>
    <source>
        <strain evidence="2">CtZ2t4</strain>
    </source>
</reference>
<organism evidence="2">
    <name type="scientific">Myoviridae sp. ctZ2t4</name>
    <dbReference type="NCBI Taxonomy" id="2827693"/>
    <lineage>
        <taxon>Viruses</taxon>
        <taxon>Duplodnaviria</taxon>
        <taxon>Heunggongvirae</taxon>
        <taxon>Uroviricota</taxon>
        <taxon>Caudoviricetes</taxon>
    </lineage>
</organism>
<feature type="transmembrane region" description="Helical" evidence="1">
    <location>
        <begin position="43"/>
        <end position="61"/>
    </location>
</feature>
<evidence type="ECO:0000313" key="2">
    <source>
        <dbReference type="EMBL" id="DAF53833.1"/>
    </source>
</evidence>
<proteinExistence type="predicted"/>
<accession>A0A8S5SS60</accession>
<keyword evidence="1" id="KW-1133">Transmembrane helix</keyword>
<keyword evidence="1" id="KW-0472">Membrane</keyword>
<feature type="transmembrane region" description="Helical" evidence="1">
    <location>
        <begin position="14"/>
        <end position="37"/>
    </location>
</feature>